<feature type="transmembrane region" description="Helical" evidence="5">
    <location>
        <begin position="70"/>
        <end position="89"/>
    </location>
</feature>
<feature type="region of interest" description="Disordered" evidence="6">
    <location>
        <begin position="944"/>
        <end position="983"/>
    </location>
</feature>
<evidence type="ECO:0000313" key="8">
    <source>
        <dbReference type="Proteomes" id="UP001296776"/>
    </source>
</evidence>
<dbReference type="HAMAP" id="MF_01600">
    <property type="entry name" value="UPF0182"/>
    <property type="match status" value="1"/>
</dbReference>
<feature type="transmembrane region" description="Helical" evidence="5">
    <location>
        <begin position="247"/>
        <end position="271"/>
    </location>
</feature>
<reference evidence="7" key="2">
    <citation type="journal article" date="2020" name="Microorganisms">
        <title>Osmotic Adaptation and Compatible Solute Biosynthesis of Phototrophic Bacteria as Revealed from Genome Analyses.</title>
        <authorList>
            <person name="Imhoff J.F."/>
            <person name="Rahn T."/>
            <person name="Kunzel S."/>
            <person name="Keller A."/>
            <person name="Neulinger S.C."/>
        </authorList>
    </citation>
    <scope>NUCLEOTIDE SEQUENCE</scope>
    <source>
        <strain evidence="7">DSM 11080</strain>
    </source>
</reference>
<dbReference type="Pfam" id="PF03699">
    <property type="entry name" value="UPF0182"/>
    <property type="match status" value="1"/>
</dbReference>
<organism evidence="7 8">
    <name type="scientific">Halochromatium glycolicum</name>
    <dbReference type="NCBI Taxonomy" id="85075"/>
    <lineage>
        <taxon>Bacteria</taxon>
        <taxon>Pseudomonadati</taxon>
        <taxon>Pseudomonadota</taxon>
        <taxon>Gammaproteobacteria</taxon>
        <taxon>Chromatiales</taxon>
        <taxon>Chromatiaceae</taxon>
        <taxon>Halochromatium</taxon>
    </lineage>
</organism>
<keyword evidence="3 5" id="KW-1133">Transmembrane helix</keyword>
<evidence type="ECO:0000256" key="3">
    <source>
        <dbReference type="ARBA" id="ARBA00022989"/>
    </source>
</evidence>
<comment type="subcellular location">
    <subcellularLocation>
        <location evidence="5">Cell membrane</location>
        <topology evidence="5">Multi-pass membrane protein</topology>
    </subcellularLocation>
</comment>
<dbReference type="PANTHER" id="PTHR39344">
    <property type="entry name" value="UPF0182 PROTEIN SLL1060"/>
    <property type="match status" value="1"/>
</dbReference>
<dbReference type="PANTHER" id="PTHR39344:SF1">
    <property type="entry name" value="UPF0182 PROTEIN SLL1060"/>
    <property type="match status" value="1"/>
</dbReference>
<evidence type="ECO:0000256" key="6">
    <source>
        <dbReference type="SAM" id="MobiDB-lite"/>
    </source>
</evidence>
<dbReference type="RefSeq" id="WP_200348572.1">
    <property type="nucleotide sequence ID" value="NZ_NRSJ01000063.1"/>
</dbReference>
<dbReference type="EMBL" id="NRSJ01000063">
    <property type="protein sequence ID" value="MBK1707094.1"/>
    <property type="molecule type" value="Genomic_DNA"/>
</dbReference>
<name>A0AAJ0U860_9GAMM</name>
<reference evidence="7" key="1">
    <citation type="submission" date="2017-08" db="EMBL/GenBank/DDBJ databases">
        <authorList>
            <person name="Imhoff J.F."/>
            <person name="Rahn T."/>
            <person name="Kuenzel S."/>
            <person name="Neulinger S.C."/>
        </authorList>
    </citation>
    <scope>NUCLEOTIDE SEQUENCE</scope>
    <source>
        <strain evidence="7">DSM 11080</strain>
    </source>
</reference>
<dbReference type="Proteomes" id="UP001296776">
    <property type="component" value="Unassembled WGS sequence"/>
</dbReference>
<feature type="transmembrane region" description="Helical" evidence="5">
    <location>
        <begin position="200"/>
        <end position="220"/>
    </location>
</feature>
<keyword evidence="2 5" id="KW-0812">Transmembrane</keyword>
<keyword evidence="4 5" id="KW-0472">Membrane</keyword>
<evidence type="ECO:0000256" key="5">
    <source>
        <dbReference type="HAMAP-Rule" id="MF_01600"/>
    </source>
</evidence>
<sequence>MYLILFFGLIGAGLALARLGMIRKQVLLSWGGGVLAVLTLAVFLLLDVWGEALWFSAVGFADRFWAFVSARVYTAGLGALLALLLAALLATPARRVTPAISPWSEGAAAVGGLLWGFSTWEPALLFLNRAEAGISEPILGLDAGFYLFTLPFLEALHGLLSWVLIVLVATTLTALGLRLRLRERASERAPSDDRVQRQMVLAAGVPSAFLGLLIGALALLDAFDLLYSQQGVTAGPGWTDVNVRLPAYLALAALSLGLGLAPLVPALRTWASARLSGLWKRLSGAGIQPLPPTSLEPIVVTATTAWGLVILLWLVLAGLLPSGFQALAVEPNEITYEEPYIAHNIALTRHAFGLDRVEQHQYPADQSFTRKTVEQNQHLISEIRLWDWRALDAVYKQFQEIRLYYEFVDVDMDRYQVGDRYRQVMVSAREMSQDNLPEQSKTFVNRRFKYTHGYGLTLATVSDFTPEGLPNLLVKDIPPQAESSSLEVERPEIYYGELTEEPVVANSAEREFDFPQGEQNAYAHYQGSGGVEMRNLWRKFVFGWKLDGTRLLLSGYPRPESRFMIHRQIEERVQTLAPFLTFDQDPYLVLVDGRLKWIIDAYTTSTRFPYSQPFAAPTERGALLADAPSDPTATAVQGLDGVNYLRNAVKVVVDAYDGAVDFYTFDADDPILSAWRDALPGMFQPRSAMPEALERHVRYPEGLLLTQGLVYAKYHMDDPEVFYNQEDLWVRATEKHYGRVQPVEPYYVMWELPGSDQAEFVLMLPFTPKNRQVLIGWIAGLSDGENYGRFLAYQFPKERRVLGPQQVETKIDQDSYLSGQLSLWDQRGSNVIRGNVLAIPLDDTLLYVEPIYLEAETAAYPELRLVAAMQGDDLSYAETLDEALKGLFGPEQPGAEGAGRPSLQQAGANANAAFERYLEAQGEGRFRDAADAMSELQALLEQLAAWSEQPVESPAGQPSGQPSGQEAPGDASGAGAEQTATGG</sequence>
<dbReference type="GO" id="GO:0005576">
    <property type="term" value="C:extracellular region"/>
    <property type="evidence" value="ECO:0007669"/>
    <property type="project" value="TreeGrafter"/>
</dbReference>
<evidence type="ECO:0000256" key="2">
    <source>
        <dbReference type="ARBA" id="ARBA00022692"/>
    </source>
</evidence>
<evidence type="ECO:0000256" key="1">
    <source>
        <dbReference type="ARBA" id="ARBA00022475"/>
    </source>
</evidence>
<keyword evidence="8" id="KW-1185">Reference proteome</keyword>
<comment type="caution">
    <text evidence="5">Lacks conserved residue(s) required for the propagation of feature annotation.</text>
</comment>
<evidence type="ECO:0000256" key="4">
    <source>
        <dbReference type="ARBA" id="ARBA00023136"/>
    </source>
</evidence>
<keyword evidence="1 5" id="KW-1003">Cell membrane</keyword>
<accession>A0AAJ0U860</accession>
<comment type="caution">
    <text evidence="7">The sequence shown here is derived from an EMBL/GenBank/DDBJ whole genome shotgun (WGS) entry which is preliminary data.</text>
</comment>
<dbReference type="AlphaFoldDB" id="A0AAJ0U860"/>
<dbReference type="GO" id="GO:0005886">
    <property type="term" value="C:plasma membrane"/>
    <property type="evidence" value="ECO:0007669"/>
    <property type="project" value="UniProtKB-SubCell"/>
</dbReference>
<protein>
    <recommendedName>
        <fullName evidence="5">UPF0182 protein CKO40_21800</fullName>
    </recommendedName>
</protein>
<dbReference type="InterPro" id="IPR005372">
    <property type="entry name" value="UPF0182"/>
</dbReference>
<feature type="transmembrane region" description="Helical" evidence="5">
    <location>
        <begin position="159"/>
        <end position="179"/>
    </location>
</feature>
<comment type="similarity">
    <text evidence="5">Belongs to the UPF0182 family.</text>
</comment>
<feature type="transmembrane region" description="Helical" evidence="5">
    <location>
        <begin position="298"/>
        <end position="320"/>
    </location>
</feature>
<evidence type="ECO:0000313" key="7">
    <source>
        <dbReference type="EMBL" id="MBK1707094.1"/>
    </source>
</evidence>
<feature type="transmembrane region" description="Helical" evidence="5">
    <location>
        <begin position="27"/>
        <end position="49"/>
    </location>
</feature>
<gene>
    <name evidence="7" type="ORF">CKO40_21800</name>
</gene>
<proteinExistence type="inferred from homology"/>